<dbReference type="RefSeq" id="WP_211974117.1">
    <property type="nucleotide sequence ID" value="NZ_CBFHAM010000024.1"/>
</dbReference>
<keyword evidence="1" id="KW-0175">Coiled coil</keyword>
<evidence type="ECO:0000313" key="4">
    <source>
        <dbReference type="Proteomes" id="UP000676386"/>
    </source>
</evidence>
<name>A0ABS5J3M5_9BACT</name>
<feature type="coiled-coil region" evidence="1">
    <location>
        <begin position="359"/>
        <end position="393"/>
    </location>
</feature>
<gene>
    <name evidence="3" type="ORF">KE626_17000</name>
</gene>
<sequence>MKRLLSMLAILAAVNVHAQTPTNLIGNTGNIGIGTTAPISRLQVFDNNRNYYVNRPIAGQTGDSQGANYLLLHEIYDSTTGTLITDRHVMGKITGIRGSAGAYNRKLTIEVNTSSAYNANLGSLISYNEMAGLVTVVFNGKNYLAVEIYNGATLNNFSFTGYATSETLQLVKLNEISGRKLFTQTNVIGIPGSLSIGIPVGGASLVVGGGPTWTTNNWTKSIKLFNGAAMEFAGSTRSFGMGTSGGAFYFSHANVDGSGAANYYMIADGTSGNMTIGGTYPDPKYKLAVEGTFGARRIKVVQTGWPDYVFHSNYQLPSLQEVEAFVTTRHHLPGIPSEKEVTEEGLDLGDFDKQLLKKVEELTLYIIQLNKNVDTLNKKVAEQQEVITQLSKK</sequence>
<organism evidence="3 4">
    <name type="scientific">Chitinophaga hostae</name>
    <dbReference type="NCBI Taxonomy" id="2831022"/>
    <lineage>
        <taxon>Bacteria</taxon>
        <taxon>Pseudomonadati</taxon>
        <taxon>Bacteroidota</taxon>
        <taxon>Chitinophagia</taxon>
        <taxon>Chitinophagales</taxon>
        <taxon>Chitinophagaceae</taxon>
        <taxon>Chitinophaga</taxon>
    </lineage>
</organism>
<protein>
    <recommendedName>
        <fullName evidence="5">Chaperone of endosialidase</fullName>
    </recommendedName>
</protein>
<accession>A0ABS5J3M5</accession>
<evidence type="ECO:0008006" key="5">
    <source>
        <dbReference type="Google" id="ProtNLM"/>
    </source>
</evidence>
<evidence type="ECO:0000256" key="1">
    <source>
        <dbReference type="SAM" id="Coils"/>
    </source>
</evidence>
<proteinExistence type="predicted"/>
<keyword evidence="4" id="KW-1185">Reference proteome</keyword>
<dbReference type="EMBL" id="JAGTXB010000007">
    <property type="protein sequence ID" value="MBS0029022.1"/>
    <property type="molecule type" value="Genomic_DNA"/>
</dbReference>
<feature type="chain" id="PRO_5046111093" description="Chaperone of endosialidase" evidence="2">
    <location>
        <begin position="19"/>
        <end position="393"/>
    </location>
</feature>
<keyword evidence="2" id="KW-0732">Signal</keyword>
<reference evidence="3 4" key="1">
    <citation type="submission" date="2021-04" db="EMBL/GenBank/DDBJ databases">
        <title>Chitinophaga sp. nov., isolated from the rhizosphere soil.</title>
        <authorList>
            <person name="He S."/>
        </authorList>
    </citation>
    <scope>NUCLEOTIDE SEQUENCE [LARGE SCALE GENOMIC DNA]</scope>
    <source>
        <strain evidence="3 4">2R12</strain>
    </source>
</reference>
<evidence type="ECO:0000256" key="2">
    <source>
        <dbReference type="SAM" id="SignalP"/>
    </source>
</evidence>
<evidence type="ECO:0000313" key="3">
    <source>
        <dbReference type="EMBL" id="MBS0029022.1"/>
    </source>
</evidence>
<feature type="signal peptide" evidence="2">
    <location>
        <begin position="1"/>
        <end position="18"/>
    </location>
</feature>
<dbReference type="Proteomes" id="UP000676386">
    <property type="component" value="Unassembled WGS sequence"/>
</dbReference>
<comment type="caution">
    <text evidence="3">The sequence shown here is derived from an EMBL/GenBank/DDBJ whole genome shotgun (WGS) entry which is preliminary data.</text>
</comment>